<evidence type="ECO:0000313" key="2">
    <source>
        <dbReference type="Proteomes" id="UP001243844"/>
    </source>
</evidence>
<accession>A0AAW8JBG2</accession>
<dbReference type="RefSeq" id="WP_308981979.1">
    <property type="nucleotide sequence ID" value="NZ_JAVIDL010000037.1"/>
</dbReference>
<organism evidence="1 2">
    <name type="scientific">Acinetobacter rudis</name>
    <dbReference type="NCBI Taxonomy" id="632955"/>
    <lineage>
        <taxon>Bacteria</taxon>
        <taxon>Pseudomonadati</taxon>
        <taxon>Pseudomonadota</taxon>
        <taxon>Gammaproteobacteria</taxon>
        <taxon>Moraxellales</taxon>
        <taxon>Moraxellaceae</taxon>
        <taxon>Acinetobacter</taxon>
    </lineage>
</organism>
<evidence type="ECO:0000313" key="1">
    <source>
        <dbReference type="EMBL" id="MDQ8936877.1"/>
    </source>
</evidence>
<dbReference type="AlphaFoldDB" id="A0AAW8JBG2"/>
<name>A0AAW8JBG2_9GAMM</name>
<comment type="caution">
    <text evidence="1">The sequence shown here is derived from an EMBL/GenBank/DDBJ whole genome shotgun (WGS) entry which is preliminary data.</text>
</comment>
<gene>
    <name evidence="1" type="ORF">RFH47_14220</name>
</gene>
<protein>
    <submittedName>
        <fullName evidence="1">Uncharacterized protein</fullName>
    </submittedName>
</protein>
<dbReference type="EMBL" id="JAVIDL010000037">
    <property type="protein sequence ID" value="MDQ8936877.1"/>
    <property type="molecule type" value="Genomic_DNA"/>
</dbReference>
<dbReference type="Proteomes" id="UP001243844">
    <property type="component" value="Unassembled WGS sequence"/>
</dbReference>
<sequence length="306" mass="35733">MVIDIPTKEDFYSSADDMVNEAWEKISNLAHEYYELDSKNQFYLSSEYFTDEDIYGLDQYWQHTRPKLISALTLVLQSVEFRLKGLIADISPYLLITGSTKNIPKADENGIRSFTQFHSIDAQDLIKVYEVFGDKQISPKFKKWYEDIRILRNKFMHTVDKSSDINPEIIFKGIVYAHNELSQGGSNWIWHRYRYKATHSGGGVDFNKDDISGDIFEMLQVHYELTGAIHSCSREVANEIFNYDKSVDSDHCKKCVSIMAEFEYFDSKDIDYCLGTVQKNKRSGMYQCIFCRNVYEKLPESIWEDD</sequence>
<proteinExistence type="predicted"/>
<reference evidence="1" key="1">
    <citation type="submission" date="2023-08" db="EMBL/GenBank/DDBJ databases">
        <title>Emergence of clinically-relevant ST2 carbapenem-resistant Acinetobacter baumannii strains in hospital sewages in Zhejiang, East of China.</title>
        <authorList>
            <person name="Kaichao C."/>
            <person name="Zhang R."/>
        </authorList>
    </citation>
    <scope>NUCLEOTIDE SEQUENCE</scope>
    <source>
        <strain evidence="1">M-RB-37</strain>
    </source>
</reference>